<dbReference type="PANTHER" id="PTHR10744">
    <property type="entry name" value="40S RIBOSOMAL PROTEIN S11 FAMILY MEMBER"/>
    <property type="match status" value="1"/>
</dbReference>
<dbReference type="EMBL" id="PCRZ01000021">
    <property type="protein sequence ID" value="PIP29973.1"/>
    <property type="molecule type" value="Genomic_DNA"/>
</dbReference>
<dbReference type="Pfam" id="PF00366">
    <property type="entry name" value="Ribosomal_S17"/>
    <property type="match status" value="1"/>
</dbReference>
<accession>A0A2G9Z9Z0</accession>
<keyword evidence="3 6" id="KW-0694">RNA-binding</keyword>
<comment type="function">
    <text evidence="6">One of the primary rRNA binding proteins, it binds specifically to the 5'-end of 16S ribosomal RNA.</text>
</comment>
<proteinExistence type="inferred from homology"/>
<evidence type="ECO:0000256" key="2">
    <source>
        <dbReference type="ARBA" id="ARBA00022730"/>
    </source>
</evidence>
<keyword evidence="5 6" id="KW-0687">Ribonucleoprotein</keyword>
<evidence type="ECO:0000313" key="7">
    <source>
        <dbReference type="EMBL" id="PIP29973.1"/>
    </source>
</evidence>
<dbReference type="Proteomes" id="UP000228812">
    <property type="component" value="Unassembled WGS sequence"/>
</dbReference>
<dbReference type="GO" id="GO:0019843">
    <property type="term" value="F:rRNA binding"/>
    <property type="evidence" value="ECO:0007669"/>
    <property type="project" value="UniProtKB-UniRule"/>
</dbReference>
<evidence type="ECO:0000256" key="5">
    <source>
        <dbReference type="ARBA" id="ARBA00023274"/>
    </source>
</evidence>
<dbReference type="GO" id="GO:0022627">
    <property type="term" value="C:cytosolic small ribosomal subunit"/>
    <property type="evidence" value="ECO:0007669"/>
    <property type="project" value="TreeGrafter"/>
</dbReference>
<organism evidence="7 8">
    <name type="scientific">Candidatus Jorgensenbacteria bacterium CG23_combo_of_CG06-09_8_20_14_all_54_14</name>
    <dbReference type="NCBI Taxonomy" id="1974595"/>
    <lineage>
        <taxon>Bacteria</taxon>
        <taxon>Candidatus Joergenseniibacteriota</taxon>
    </lineage>
</organism>
<comment type="caution">
    <text evidence="7">The sequence shown here is derived from an EMBL/GenBank/DDBJ whole genome shotgun (WGS) entry which is preliminary data.</text>
</comment>
<keyword evidence="4 6" id="KW-0689">Ribosomal protein</keyword>
<sequence>MRKLKGTIVSDTMNRTRVIEITRTKKHRRYERYFTVTKRLKADDPKNEYKTGEAVVIEETRPLSKEKRWRVVARISNK</sequence>
<dbReference type="SUPFAM" id="SSF50249">
    <property type="entry name" value="Nucleic acid-binding proteins"/>
    <property type="match status" value="1"/>
</dbReference>
<dbReference type="GO" id="GO:0006412">
    <property type="term" value="P:translation"/>
    <property type="evidence" value="ECO:0007669"/>
    <property type="project" value="UniProtKB-UniRule"/>
</dbReference>
<dbReference type="InterPro" id="IPR000266">
    <property type="entry name" value="Ribosomal_uS17"/>
</dbReference>
<comment type="similarity">
    <text evidence="1 6">Belongs to the universal ribosomal protein uS17 family.</text>
</comment>
<dbReference type="GO" id="GO:0003735">
    <property type="term" value="F:structural constituent of ribosome"/>
    <property type="evidence" value="ECO:0007669"/>
    <property type="project" value="InterPro"/>
</dbReference>
<evidence type="ECO:0000256" key="4">
    <source>
        <dbReference type="ARBA" id="ARBA00022980"/>
    </source>
</evidence>
<gene>
    <name evidence="6" type="primary">rpsQ</name>
    <name evidence="7" type="ORF">COX26_01280</name>
</gene>
<dbReference type="NCBIfam" id="NF004123">
    <property type="entry name" value="PRK05610.1"/>
    <property type="match status" value="1"/>
</dbReference>
<evidence type="ECO:0000256" key="6">
    <source>
        <dbReference type="HAMAP-Rule" id="MF_01345"/>
    </source>
</evidence>
<dbReference type="PRINTS" id="PR00973">
    <property type="entry name" value="RIBOSOMALS17"/>
</dbReference>
<dbReference type="Gene3D" id="2.40.50.140">
    <property type="entry name" value="Nucleic acid-binding proteins"/>
    <property type="match status" value="1"/>
</dbReference>
<evidence type="ECO:0000256" key="3">
    <source>
        <dbReference type="ARBA" id="ARBA00022884"/>
    </source>
</evidence>
<dbReference type="CDD" id="cd00364">
    <property type="entry name" value="Ribosomal_uS17"/>
    <property type="match status" value="1"/>
</dbReference>
<reference evidence="7 8" key="1">
    <citation type="submission" date="2017-09" db="EMBL/GenBank/DDBJ databases">
        <title>Depth-based differentiation of microbial function through sediment-hosted aquifers and enrichment of novel symbionts in the deep terrestrial subsurface.</title>
        <authorList>
            <person name="Probst A.J."/>
            <person name="Ladd B."/>
            <person name="Jarett J.K."/>
            <person name="Geller-Mcgrath D.E."/>
            <person name="Sieber C.M."/>
            <person name="Emerson J.B."/>
            <person name="Anantharaman K."/>
            <person name="Thomas B.C."/>
            <person name="Malmstrom R."/>
            <person name="Stieglmeier M."/>
            <person name="Klingl A."/>
            <person name="Woyke T."/>
            <person name="Ryan C.M."/>
            <person name="Banfield J.F."/>
        </authorList>
    </citation>
    <scope>NUCLEOTIDE SEQUENCE [LARGE SCALE GENOMIC DNA]</scope>
    <source>
        <strain evidence="7">CG23_combo_of_CG06-09_8_20_14_all_54_14</strain>
    </source>
</reference>
<dbReference type="AlphaFoldDB" id="A0A2G9Z9Z0"/>
<evidence type="ECO:0000256" key="1">
    <source>
        <dbReference type="ARBA" id="ARBA00010254"/>
    </source>
</evidence>
<dbReference type="InterPro" id="IPR012340">
    <property type="entry name" value="NA-bd_OB-fold"/>
</dbReference>
<comment type="subunit">
    <text evidence="6">Part of the 30S ribosomal subunit.</text>
</comment>
<dbReference type="PANTHER" id="PTHR10744:SF1">
    <property type="entry name" value="SMALL RIBOSOMAL SUBUNIT PROTEIN US17M"/>
    <property type="match status" value="1"/>
</dbReference>
<protein>
    <recommendedName>
        <fullName evidence="6">Small ribosomal subunit protein uS17</fullName>
    </recommendedName>
</protein>
<dbReference type="InterPro" id="IPR019984">
    <property type="entry name" value="Ribosomal_uS17_bact/chlr"/>
</dbReference>
<name>A0A2G9Z9Z0_9BACT</name>
<evidence type="ECO:0000313" key="8">
    <source>
        <dbReference type="Proteomes" id="UP000228812"/>
    </source>
</evidence>
<keyword evidence="2 6" id="KW-0699">rRNA-binding</keyword>
<dbReference type="HAMAP" id="MF_01345_B">
    <property type="entry name" value="Ribosomal_uS17_B"/>
    <property type="match status" value="1"/>
</dbReference>